<reference evidence="3 4" key="1">
    <citation type="journal article" date="2007" name="Nature">
        <title>Evolution of genes and genomes on the Drosophila phylogeny.</title>
        <authorList>
            <consortium name="Drosophila 12 Genomes Consortium"/>
            <person name="Clark A.G."/>
            <person name="Eisen M.B."/>
            <person name="Smith D.R."/>
            <person name="Bergman C.M."/>
            <person name="Oliver B."/>
            <person name="Markow T.A."/>
            <person name="Kaufman T.C."/>
            <person name="Kellis M."/>
            <person name="Gelbart W."/>
            <person name="Iyer V.N."/>
            <person name="Pollard D.A."/>
            <person name="Sackton T.B."/>
            <person name="Larracuente A.M."/>
            <person name="Singh N.D."/>
            <person name="Abad J.P."/>
            <person name="Abt D.N."/>
            <person name="Adryan B."/>
            <person name="Aguade M."/>
            <person name="Akashi H."/>
            <person name="Anderson W.W."/>
            <person name="Aquadro C.F."/>
            <person name="Ardell D.H."/>
            <person name="Arguello R."/>
            <person name="Artieri C.G."/>
            <person name="Barbash D.A."/>
            <person name="Barker D."/>
            <person name="Barsanti P."/>
            <person name="Batterham P."/>
            <person name="Batzoglou S."/>
            <person name="Begun D."/>
            <person name="Bhutkar A."/>
            <person name="Blanco E."/>
            <person name="Bosak S.A."/>
            <person name="Bradley R.K."/>
            <person name="Brand A.D."/>
            <person name="Brent M.R."/>
            <person name="Brooks A.N."/>
            <person name="Brown R.H."/>
            <person name="Butlin R.K."/>
            <person name="Caggese C."/>
            <person name="Calvi B.R."/>
            <person name="Bernardo de Carvalho A."/>
            <person name="Caspi A."/>
            <person name="Castrezana S."/>
            <person name="Celniker S.E."/>
            <person name="Chang J.L."/>
            <person name="Chapple C."/>
            <person name="Chatterji S."/>
            <person name="Chinwalla A."/>
            <person name="Civetta A."/>
            <person name="Clifton S.W."/>
            <person name="Comeron J.M."/>
            <person name="Costello J.C."/>
            <person name="Coyne J.A."/>
            <person name="Daub J."/>
            <person name="David R.G."/>
            <person name="Delcher A.L."/>
            <person name="Delehaunty K."/>
            <person name="Do C.B."/>
            <person name="Ebling H."/>
            <person name="Edwards K."/>
            <person name="Eickbush T."/>
            <person name="Evans J.D."/>
            <person name="Filipski A."/>
            <person name="Findeiss S."/>
            <person name="Freyhult E."/>
            <person name="Fulton L."/>
            <person name="Fulton R."/>
            <person name="Garcia A.C."/>
            <person name="Gardiner A."/>
            <person name="Garfield D.A."/>
            <person name="Garvin B.E."/>
            <person name="Gibson G."/>
            <person name="Gilbert D."/>
            <person name="Gnerre S."/>
            <person name="Godfrey J."/>
            <person name="Good R."/>
            <person name="Gotea V."/>
            <person name="Gravely B."/>
            <person name="Greenberg A.J."/>
            <person name="Griffiths-Jones S."/>
            <person name="Gross S."/>
            <person name="Guigo R."/>
            <person name="Gustafson E.A."/>
            <person name="Haerty W."/>
            <person name="Hahn M.W."/>
            <person name="Halligan D.L."/>
            <person name="Halpern A.L."/>
            <person name="Halter G.M."/>
            <person name="Han M.V."/>
            <person name="Heger A."/>
            <person name="Hillier L."/>
            <person name="Hinrichs A.S."/>
            <person name="Holmes I."/>
            <person name="Hoskins R.A."/>
            <person name="Hubisz M.J."/>
            <person name="Hultmark D."/>
            <person name="Huntley M.A."/>
            <person name="Jaffe D.B."/>
            <person name="Jagadeeshan S."/>
            <person name="Jeck W.R."/>
            <person name="Johnson J."/>
            <person name="Jones C.D."/>
            <person name="Jordan W.C."/>
            <person name="Karpen G.H."/>
            <person name="Kataoka E."/>
            <person name="Keightley P.D."/>
            <person name="Kheradpour P."/>
            <person name="Kirkness E.F."/>
            <person name="Koerich L.B."/>
            <person name="Kristiansen K."/>
            <person name="Kudrna D."/>
            <person name="Kulathinal R.J."/>
            <person name="Kumar S."/>
            <person name="Kwok R."/>
            <person name="Lander E."/>
            <person name="Langley C.H."/>
            <person name="Lapoint R."/>
            <person name="Lazzaro B.P."/>
            <person name="Lee S.J."/>
            <person name="Levesque L."/>
            <person name="Li R."/>
            <person name="Lin C.F."/>
            <person name="Lin M.F."/>
            <person name="Lindblad-Toh K."/>
            <person name="Llopart A."/>
            <person name="Long M."/>
            <person name="Low L."/>
            <person name="Lozovsky E."/>
            <person name="Lu J."/>
            <person name="Luo M."/>
            <person name="Machado C.A."/>
            <person name="Makalowski W."/>
            <person name="Marzo M."/>
            <person name="Matsuda M."/>
            <person name="Matzkin L."/>
            <person name="McAllister B."/>
            <person name="McBride C.S."/>
            <person name="McKernan B."/>
            <person name="McKernan K."/>
            <person name="Mendez-Lago M."/>
            <person name="Minx P."/>
            <person name="Mollenhauer M.U."/>
            <person name="Montooth K."/>
            <person name="Mount S.M."/>
            <person name="Mu X."/>
            <person name="Myers E."/>
            <person name="Negre B."/>
            <person name="Newfeld S."/>
            <person name="Nielsen R."/>
            <person name="Noor M.A."/>
            <person name="O'Grady P."/>
            <person name="Pachter L."/>
            <person name="Papaceit M."/>
            <person name="Parisi M.J."/>
            <person name="Parisi M."/>
            <person name="Parts L."/>
            <person name="Pedersen J.S."/>
            <person name="Pesole G."/>
            <person name="Phillippy A.M."/>
            <person name="Ponting C.P."/>
            <person name="Pop M."/>
            <person name="Porcelli D."/>
            <person name="Powell J.R."/>
            <person name="Prohaska S."/>
            <person name="Pruitt K."/>
            <person name="Puig M."/>
            <person name="Quesneville H."/>
            <person name="Ram K.R."/>
            <person name="Rand D."/>
            <person name="Rasmussen M.D."/>
            <person name="Reed L.K."/>
            <person name="Reenan R."/>
            <person name="Reily A."/>
            <person name="Remington K.A."/>
            <person name="Rieger T.T."/>
            <person name="Ritchie M.G."/>
            <person name="Robin C."/>
            <person name="Rogers Y.H."/>
            <person name="Rohde C."/>
            <person name="Rozas J."/>
            <person name="Rubenfield M.J."/>
            <person name="Ruiz A."/>
            <person name="Russo S."/>
            <person name="Salzberg S.L."/>
            <person name="Sanchez-Gracia A."/>
            <person name="Saranga D.J."/>
            <person name="Sato H."/>
            <person name="Schaeffer S.W."/>
            <person name="Schatz M.C."/>
            <person name="Schlenke T."/>
            <person name="Schwartz R."/>
            <person name="Segarra C."/>
            <person name="Singh R.S."/>
            <person name="Sirot L."/>
            <person name="Sirota M."/>
            <person name="Sisneros N.B."/>
            <person name="Smith C.D."/>
            <person name="Smith T.F."/>
            <person name="Spieth J."/>
            <person name="Stage D.E."/>
            <person name="Stark A."/>
            <person name="Stephan W."/>
            <person name="Strausberg R.L."/>
            <person name="Strempel S."/>
            <person name="Sturgill D."/>
            <person name="Sutton G."/>
            <person name="Sutton G.G."/>
            <person name="Tao W."/>
            <person name="Teichmann S."/>
            <person name="Tobari Y.N."/>
            <person name="Tomimura Y."/>
            <person name="Tsolas J.M."/>
            <person name="Valente V.L."/>
            <person name="Venter E."/>
            <person name="Venter J.C."/>
            <person name="Vicario S."/>
            <person name="Vieira F.G."/>
            <person name="Vilella A.J."/>
            <person name="Villasante A."/>
            <person name="Walenz B."/>
            <person name="Wang J."/>
            <person name="Wasserman M."/>
            <person name="Watts T."/>
            <person name="Wilson D."/>
            <person name="Wilson R.K."/>
            <person name="Wing R.A."/>
            <person name="Wolfner M.F."/>
            <person name="Wong A."/>
            <person name="Wong G.K."/>
            <person name="Wu C.I."/>
            <person name="Wu G."/>
            <person name="Yamamoto D."/>
            <person name="Yang H.P."/>
            <person name="Yang S.P."/>
            <person name="Yorke J.A."/>
            <person name="Yoshida K."/>
            <person name="Zdobnov E."/>
            <person name="Zhang P."/>
            <person name="Zhang Y."/>
            <person name="Zimin A.V."/>
            <person name="Baldwin J."/>
            <person name="Abdouelleil A."/>
            <person name="Abdulkadir J."/>
            <person name="Abebe A."/>
            <person name="Abera B."/>
            <person name="Abreu J."/>
            <person name="Acer S.C."/>
            <person name="Aftuck L."/>
            <person name="Alexander A."/>
            <person name="An P."/>
            <person name="Anderson E."/>
            <person name="Anderson S."/>
            <person name="Arachi H."/>
            <person name="Azer M."/>
            <person name="Bachantsang P."/>
            <person name="Barry A."/>
            <person name="Bayul T."/>
            <person name="Berlin A."/>
            <person name="Bessette D."/>
            <person name="Bloom T."/>
            <person name="Blye J."/>
            <person name="Boguslavskiy L."/>
            <person name="Bonnet C."/>
            <person name="Boukhgalter B."/>
            <person name="Bourzgui I."/>
            <person name="Brown A."/>
            <person name="Cahill P."/>
            <person name="Channer S."/>
            <person name="Cheshatsang Y."/>
            <person name="Chuda L."/>
            <person name="Citroen M."/>
            <person name="Collymore A."/>
            <person name="Cooke P."/>
            <person name="Costello M."/>
            <person name="D'Aco K."/>
            <person name="Daza R."/>
            <person name="De Haan G."/>
            <person name="DeGray S."/>
            <person name="DeMaso C."/>
            <person name="Dhargay N."/>
            <person name="Dooley K."/>
            <person name="Dooley E."/>
            <person name="Doricent M."/>
            <person name="Dorje P."/>
            <person name="Dorjee K."/>
            <person name="Dupes A."/>
            <person name="Elong R."/>
            <person name="Falk J."/>
            <person name="Farina A."/>
            <person name="Faro S."/>
            <person name="Ferguson D."/>
            <person name="Fisher S."/>
            <person name="Foley C.D."/>
            <person name="Franke A."/>
            <person name="Friedrich D."/>
            <person name="Gadbois L."/>
            <person name="Gearin G."/>
            <person name="Gearin C.R."/>
            <person name="Giannoukos G."/>
            <person name="Goode T."/>
            <person name="Graham J."/>
            <person name="Grandbois E."/>
            <person name="Grewal S."/>
            <person name="Gyaltsen K."/>
            <person name="Hafez N."/>
            <person name="Hagos B."/>
            <person name="Hall J."/>
            <person name="Henson C."/>
            <person name="Hollinger A."/>
            <person name="Honan T."/>
            <person name="Huard M.D."/>
            <person name="Hughes L."/>
            <person name="Hurhula B."/>
            <person name="Husby M.E."/>
            <person name="Kamat A."/>
            <person name="Kanga B."/>
            <person name="Kashin S."/>
            <person name="Khazanovich D."/>
            <person name="Kisner P."/>
            <person name="Lance K."/>
            <person name="Lara M."/>
            <person name="Lee W."/>
            <person name="Lennon N."/>
            <person name="Letendre F."/>
            <person name="LeVine R."/>
            <person name="Lipovsky A."/>
            <person name="Liu X."/>
            <person name="Liu J."/>
            <person name="Liu S."/>
            <person name="Lokyitsang T."/>
            <person name="Lokyitsang Y."/>
            <person name="Lubonja R."/>
            <person name="Lui A."/>
            <person name="MacDonald P."/>
            <person name="Magnisalis V."/>
            <person name="Maru K."/>
            <person name="Matthews C."/>
            <person name="McCusker W."/>
            <person name="McDonough S."/>
            <person name="Mehta T."/>
            <person name="Meldrim J."/>
            <person name="Meneus L."/>
            <person name="Mihai O."/>
            <person name="Mihalev A."/>
            <person name="Mihova T."/>
            <person name="Mittelman R."/>
            <person name="Mlenga V."/>
            <person name="Montmayeur A."/>
            <person name="Mulrain L."/>
            <person name="Navidi A."/>
            <person name="Naylor J."/>
            <person name="Negash T."/>
            <person name="Nguyen T."/>
            <person name="Nguyen N."/>
            <person name="Nicol R."/>
            <person name="Norbu C."/>
            <person name="Norbu N."/>
            <person name="Novod N."/>
            <person name="O'Neill B."/>
            <person name="Osman S."/>
            <person name="Markiewicz E."/>
            <person name="Oyono O.L."/>
            <person name="Patti C."/>
            <person name="Phunkhang P."/>
            <person name="Pierre F."/>
            <person name="Priest M."/>
            <person name="Raghuraman S."/>
            <person name="Rege F."/>
            <person name="Reyes R."/>
            <person name="Rise C."/>
            <person name="Rogov P."/>
            <person name="Ross K."/>
            <person name="Ryan E."/>
            <person name="Settipalli S."/>
            <person name="Shea T."/>
            <person name="Sherpa N."/>
            <person name="Shi L."/>
            <person name="Shih D."/>
            <person name="Sparrow T."/>
            <person name="Spaulding J."/>
            <person name="Stalker J."/>
            <person name="Stange-Thomann N."/>
            <person name="Stavropoulos S."/>
            <person name="Stone C."/>
            <person name="Strader C."/>
            <person name="Tesfaye S."/>
            <person name="Thomson T."/>
            <person name="Thoulutsang Y."/>
            <person name="Thoulutsang D."/>
            <person name="Topham K."/>
            <person name="Topping I."/>
            <person name="Tsamla T."/>
            <person name="Vassiliev H."/>
            <person name="Vo A."/>
            <person name="Wangchuk T."/>
            <person name="Wangdi T."/>
            <person name="Weiand M."/>
            <person name="Wilkinson J."/>
            <person name="Wilson A."/>
            <person name="Yadav S."/>
            <person name="Young G."/>
            <person name="Yu Q."/>
            <person name="Zembek L."/>
            <person name="Zhong D."/>
            <person name="Zimmer A."/>
            <person name="Zwirko Z."/>
            <person name="Jaffe D.B."/>
            <person name="Alvarez P."/>
            <person name="Brockman W."/>
            <person name="Butler J."/>
            <person name="Chin C."/>
            <person name="Gnerre S."/>
            <person name="Grabherr M."/>
            <person name="Kleber M."/>
            <person name="Mauceli E."/>
            <person name="MacCallum I."/>
        </authorList>
    </citation>
    <scope>NUCLEOTIDE SEQUENCE [LARGE SCALE GENOMIC DNA]</scope>
    <source>
        <strain evidence="4">Tucson 15010-1051.87</strain>
    </source>
</reference>
<feature type="compositionally biased region" description="Low complexity" evidence="2">
    <location>
        <begin position="66"/>
        <end position="75"/>
    </location>
</feature>
<gene>
    <name evidence="3" type="primary">Dvir\GJ20097</name>
    <name evidence="3" type="ORF">Dvir_GJ20097</name>
</gene>
<evidence type="ECO:0000313" key="4">
    <source>
        <dbReference type="Proteomes" id="UP000008792"/>
    </source>
</evidence>
<evidence type="ECO:0000256" key="1">
    <source>
        <dbReference type="ARBA" id="ARBA00006062"/>
    </source>
</evidence>
<dbReference type="Proteomes" id="UP000008792">
    <property type="component" value="Unassembled WGS sequence"/>
</dbReference>
<protein>
    <submittedName>
        <fullName evidence="3">Uncharacterized protein, isoform B</fullName>
    </submittedName>
</protein>
<feature type="compositionally biased region" description="Acidic residues" evidence="2">
    <location>
        <begin position="129"/>
        <end position="139"/>
    </location>
</feature>
<evidence type="ECO:0000313" key="3">
    <source>
        <dbReference type="EMBL" id="KRF80267.1"/>
    </source>
</evidence>
<name>A0A0Q9WH25_DROVI</name>
<dbReference type="PANTHER" id="PTHR16284">
    <property type="entry name" value="PROTEIN CDV3 HOMOLOG"/>
    <property type="match status" value="1"/>
</dbReference>
<dbReference type="OrthoDB" id="6288097at2759"/>
<dbReference type="PANTHER" id="PTHR16284:SF13">
    <property type="entry name" value="PROTEIN CDV3 HOMOLOG"/>
    <property type="match status" value="1"/>
</dbReference>
<comment type="similarity">
    <text evidence="1">Belongs to the CDV3 family.</text>
</comment>
<feature type="region of interest" description="Disordered" evidence="2">
    <location>
        <begin position="52"/>
        <end position="164"/>
    </location>
</feature>
<evidence type="ECO:0000256" key="2">
    <source>
        <dbReference type="SAM" id="MobiDB-lite"/>
    </source>
</evidence>
<dbReference type="FunCoup" id="A0A0Q9WH25">
    <property type="interactions" value="1155"/>
</dbReference>
<keyword evidence="4" id="KW-1185">Reference proteome</keyword>
<accession>A0A0Q9WH25</accession>
<dbReference type="AlphaFoldDB" id="A0A0Q9WH25"/>
<dbReference type="Pfam" id="PF15359">
    <property type="entry name" value="CDV3"/>
    <property type="match status" value="1"/>
</dbReference>
<dbReference type="EMBL" id="CH940648">
    <property type="protein sequence ID" value="KRF80267.1"/>
    <property type="molecule type" value="Genomic_DNA"/>
</dbReference>
<proteinExistence type="inferred from homology"/>
<dbReference type="InParanoid" id="A0A0Q9WH25"/>
<dbReference type="InterPro" id="IPR026806">
    <property type="entry name" value="CDV3"/>
</dbReference>
<organism evidence="3 4">
    <name type="scientific">Drosophila virilis</name>
    <name type="common">Fruit fly</name>
    <dbReference type="NCBI Taxonomy" id="7244"/>
    <lineage>
        <taxon>Eukaryota</taxon>
        <taxon>Metazoa</taxon>
        <taxon>Ecdysozoa</taxon>
        <taxon>Arthropoda</taxon>
        <taxon>Hexapoda</taxon>
        <taxon>Insecta</taxon>
        <taxon>Pterygota</taxon>
        <taxon>Neoptera</taxon>
        <taxon>Endopterygota</taxon>
        <taxon>Diptera</taxon>
        <taxon>Brachycera</taxon>
        <taxon>Muscomorpha</taxon>
        <taxon>Ephydroidea</taxon>
        <taxon>Drosophilidae</taxon>
        <taxon>Drosophila</taxon>
    </lineage>
</organism>
<sequence>MAELDDFFAKKDKKKSKTKSKFVTADELVKNLEECTKREVAANAVKPKKPDVATAAAGGVAEGGENETNIKAPEPVVEKVVEEEWKEFEQEQRKDYSGLKIGQLTITDRQHQQQQQQQHQQQHHHQSDDVYDEDDEDSDGYANTDPNSKRSGYGPWKKLIPAEEVTQIPVPVETDNKSASKMYISPALRAGLAGSGMGSGGGGSGMRARRTAPDITNTEFFPTLNAARPEEQRKKKNEPAFEEVRHGGRYQRVQEAAAAPVAATNRFQSLDDEADS</sequence>
<feature type="compositionally biased region" description="Basic and acidic residues" evidence="2">
    <location>
        <begin position="228"/>
        <end position="246"/>
    </location>
</feature>
<dbReference type="GO" id="GO:0005737">
    <property type="term" value="C:cytoplasm"/>
    <property type="evidence" value="ECO:0007669"/>
    <property type="project" value="TreeGrafter"/>
</dbReference>
<feature type="compositionally biased region" description="Basic and acidic residues" evidence="2">
    <location>
        <begin position="76"/>
        <end position="97"/>
    </location>
</feature>
<feature type="region of interest" description="Disordered" evidence="2">
    <location>
        <begin position="193"/>
        <end position="276"/>
    </location>
</feature>
<feature type="compositionally biased region" description="Gly residues" evidence="2">
    <location>
        <begin position="193"/>
        <end position="205"/>
    </location>
</feature>